<feature type="domain" description="Gelsolin-like" evidence="13">
    <location>
        <begin position="677"/>
        <end position="728"/>
    </location>
</feature>
<dbReference type="PANTHER" id="PTHR13803">
    <property type="entry name" value="SEC24-RELATED PROTEIN"/>
    <property type="match status" value="1"/>
</dbReference>
<dbReference type="GO" id="GO:0000149">
    <property type="term" value="F:SNARE binding"/>
    <property type="evidence" value="ECO:0007669"/>
    <property type="project" value="TreeGrafter"/>
</dbReference>
<gene>
    <name evidence="18" type="ORF">BCR42DRAFT_332810</name>
</gene>
<dbReference type="Proteomes" id="UP000193560">
    <property type="component" value="Unassembled WGS sequence"/>
</dbReference>
<dbReference type="SUPFAM" id="SSF82754">
    <property type="entry name" value="C-terminal, gelsolin-like domain of Sec23/24"/>
    <property type="match status" value="1"/>
</dbReference>
<dbReference type="InterPro" id="IPR050550">
    <property type="entry name" value="SEC23_SEC24_subfamily"/>
</dbReference>
<evidence type="ECO:0000256" key="1">
    <source>
        <dbReference type="ARBA" id="ARBA00004394"/>
    </source>
</evidence>
<reference evidence="18 19" key="1">
    <citation type="submission" date="2016-07" db="EMBL/GenBank/DDBJ databases">
        <title>Pervasive Adenine N6-methylation of Active Genes in Fungi.</title>
        <authorList>
            <consortium name="DOE Joint Genome Institute"/>
            <person name="Mondo S.J."/>
            <person name="Dannebaum R.O."/>
            <person name="Kuo R.C."/>
            <person name="Labutti K."/>
            <person name="Haridas S."/>
            <person name="Kuo A."/>
            <person name="Salamov A."/>
            <person name="Ahrendt S.R."/>
            <person name="Lipzen A."/>
            <person name="Sullivan W."/>
            <person name="Andreopoulos W.B."/>
            <person name="Clum A."/>
            <person name="Lindquist E."/>
            <person name="Daum C."/>
            <person name="Ramamoorthy G.K."/>
            <person name="Gryganskyi A."/>
            <person name="Culley D."/>
            <person name="Magnuson J.K."/>
            <person name="James T.Y."/>
            <person name="O'Malley M.A."/>
            <person name="Stajich J.E."/>
            <person name="Spatafora J.W."/>
            <person name="Visel A."/>
            <person name="Grigoriev I.V."/>
        </authorList>
    </citation>
    <scope>NUCLEOTIDE SEQUENCE [LARGE SCALE GENOMIC DNA]</scope>
    <source>
        <strain evidence="18 19">NRRL 1336</strain>
    </source>
</reference>
<dbReference type="EMBL" id="MCGE01000022">
    <property type="protein sequence ID" value="ORZ11124.1"/>
    <property type="molecule type" value="Genomic_DNA"/>
</dbReference>
<evidence type="ECO:0000259" key="13">
    <source>
        <dbReference type="Pfam" id="PF00626"/>
    </source>
</evidence>
<dbReference type="Gene3D" id="3.40.50.410">
    <property type="entry name" value="von Willebrand factor, type A domain"/>
    <property type="match status" value="1"/>
</dbReference>
<dbReference type="GO" id="GO:0030127">
    <property type="term" value="C:COPII vesicle coat"/>
    <property type="evidence" value="ECO:0007669"/>
    <property type="project" value="InterPro"/>
</dbReference>
<keyword evidence="7" id="KW-0256">Endoplasmic reticulum</keyword>
<evidence type="ECO:0000259" key="16">
    <source>
        <dbReference type="Pfam" id="PF04815"/>
    </source>
</evidence>
<dbReference type="InterPro" id="IPR036180">
    <property type="entry name" value="Gelsolin-like_dom_sf"/>
</dbReference>
<evidence type="ECO:0000259" key="14">
    <source>
        <dbReference type="Pfam" id="PF04810"/>
    </source>
</evidence>
<dbReference type="Gene3D" id="3.40.20.10">
    <property type="entry name" value="Severin"/>
    <property type="match status" value="1"/>
</dbReference>
<dbReference type="GO" id="GO:0005789">
    <property type="term" value="C:endoplasmic reticulum membrane"/>
    <property type="evidence" value="ECO:0007669"/>
    <property type="project" value="UniProtKB-SubCell"/>
</dbReference>
<keyword evidence="5" id="KW-0813">Transport</keyword>
<keyword evidence="10" id="KW-0333">Golgi apparatus</keyword>
<protein>
    <submittedName>
        <fullName evidence="18">Sec23/Sec24 trunk domain-domain-containing protein</fullName>
    </submittedName>
</protein>
<dbReference type="Pfam" id="PF04815">
    <property type="entry name" value="Sec23_helical"/>
    <property type="match status" value="1"/>
</dbReference>
<keyword evidence="11" id="KW-0472">Membrane</keyword>
<dbReference type="Pfam" id="PF04811">
    <property type="entry name" value="Sec23_trunk"/>
    <property type="match status" value="1"/>
</dbReference>
<evidence type="ECO:0000256" key="8">
    <source>
        <dbReference type="ARBA" id="ARBA00022892"/>
    </source>
</evidence>
<dbReference type="Gene3D" id="2.30.30.380">
    <property type="entry name" value="Zn-finger domain of Sec23/24"/>
    <property type="match status" value="1"/>
</dbReference>
<comment type="caution">
    <text evidence="18">The sequence shown here is derived from an EMBL/GenBank/DDBJ whole genome shotgun (WGS) entry which is preliminary data.</text>
</comment>
<dbReference type="OrthoDB" id="49016at2759"/>
<dbReference type="InterPro" id="IPR006900">
    <property type="entry name" value="Sec23/24_helical_dom"/>
</dbReference>
<dbReference type="InterPro" id="IPR006896">
    <property type="entry name" value="Sec23/24_trunk_dom"/>
</dbReference>
<evidence type="ECO:0000256" key="3">
    <source>
        <dbReference type="ARBA" id="ARBA00004586"/>
    </source>
</evidence>
<dbReference type="SUPFAM" id="SSF81995">
    <property type="entry name" value="beta-sandwich domain of Sec23/24"/>
    <property type="match status" value="1"/>
</dbReference>
<feature type="region of interest" description="Disordered" evidence="12">
    <location>
        <begin position="1"/>
        <end position="39"/>
    </location>
</feature>
<evidence type="ECO:0000259" key="17">
    <source>
        <dbReference type="Pfam" id="PF08033"/>
    </source>
</evidence>
<dbReference type="STRING" id="90262.A0A1X2I7U6"/>
<keyword evidence="6" id="KW-0963">Cytoplasm</keyword>
<dbReference type="Gene3D" id="2.60.40.1670">
    <property type="entry name" value="beta-sandwich domain of Sec23/24"/>
    <property type="match status" value="1"/>
</dbReference>
<evidence type="ECO:0000256" key="2">
    <source>
        <dbReference type="ARBA" id="ARBA00004496"/>
    </source>
</evidence>
<organism evidence="18 19">
    <name type="scientific">Absidia repens</name>
    <dbReference type="NCBI Taxonomy" id="90262"/>
    <lineage>
        <taxon>Eukaryota</taxon>
        <taxon>Fungi</taxon>
        <taxon>Fungi incertae sedis</taxon>
        <taxon>Mucoromycota</taxon>
        <taxon>Mucoromycotina</taxon>
        <taxon>Mucoromycetes</taxon>
        <taxon>Mucorales</taxon>
        <taxon>Cunninghamellaceae</taxon>
        <taxon>Absidia</taxon>
    </lineage>
</organism>
<dbReference type="InterPro" id="IPR036174">
    <property type="entry name" value="Znf_Sec23_Sec24_sf"/>
</dbReference>
<feature type="domain" description="Zinc finger Sec23/Sec24-type" evidence="14">
    <location>
        <begin position="138"/>
        <end position="174"/>
    </location>
</feature>
<feature type="domain" description="Sec23/Sec24 beta-sandwich" evidence="17">
    <location>
        <begin position="452"/>
        <end position="535"/>
    </location>
</feature>
<keyword evidence="9" id="KW-0653">Protein transport</keyword>
<dbReference type="PANTHER" id="PTHR13803:SF39">
    <property type="entry name" value="SECRETORY 24AB, ISOFORM A"/>
    <property type="match status" value="1"/>
</dbReference>
<evidence type="ECO:0000256" key="12">
    <source>
        <dbReference type="SAM" id="MobiDB-lite"/>
    </source>
</evidence>
<evidence type="ECO:0000256" key="11">
    <source>
        <dbReference type="ARBA" id="ARBA00023136"/>
    </source>
</evidence>
<dbReference type="InterPro" id="IPR036175">
    <property type="entry name" value="Sec23/24_helical_dom_sf"/>
</dbReference>
<dbReference type="Pfam" id="PF04810">
    <property type="entry name" value="zf-Sec23_Sec24"/>
    <property type="match status" value="1"/>
</dbReference>
<evidence type="ECO:0000256" key="7">
    <source>
        <dbReference type="ARBA" id="ARBA00022824"/>
    </source>
</evidence>
<feature type="compositionally biased region" description="Polar residues" evidence="12">
    <location>
        <begin position="17"/>
        <end position="34"/>
    </location>
</feature>
<sequence length="821" mass="90609">MTNNQQPLQPAYPYASSGPSGNNTPYPNSYQDLNNGMAGMSLQQTPPTEQIALVGQSPLIQDLDRLIIPSNLPANLTATPSPNSQCPPVFKKCTLNAVPFSNALLKKSKLPLALILEPYLSDKWNKAEVPLIEDTIVSRCTRCKTYINPFVQFTQGAFKWLCNMCGLENDAPSEFDWDVVKQQQADRWQRAELNYGCVDFIAPAEYMMRPPQPPVYIFVLDTSFQAIQSGMINVAVDGIMNSLDSIPNEDGRTKVAFITADSAVAFYKLVGDEPEILVVGDLTDIYLPRAASDLVVNLTESRPLVDDLLTRMKTMYSQSVSPANCLGSALQAARKLLAPTGGKIVCFQVTLPTVGDGALKNTPSDQKSVMDSALLTPTSTYYKTFAAECTKSQVCADMFIFGSQFSDVATLNVIPRFTGGQTHYFPNFTADNQVDCEKLQQEVLALLSEKVGLEAVMRTRCSPGLICKSFYGNCTTRVPDIMALPNVPRDQSYCVEIGLEEDIQSNVVYFQTALLYTTCFGERRIRVFNLCLPVAKTMSEVFSGADQFAIARTLCHQGIDKAATSKLRDGRELLWKSTADICAAYGKEVAGSSSASNQLTMCRELCLLPLLMLSLLKTDTFNDSPTIPVDTRTQITLLLRTLPMNAWMNLVHSNFYALHSMPPQAGIVDSQTQNCTMPTRMNLTSEKLEPHGCYLIENGQRIFIWVGKAAVPPLCMDLLNVPNINEVKSGQVTELPKLKSSISQRVSAIIQHLRTHRNSTYYPTISIVREDGDPALRSWFLSLLIEDRHPTGPTSAGANQQQASSGMSYFQWLGFLRSKAQ</sequence>
<dbReference type="GO" id="GO:0070971">
    <property type="term" value="C:endoplasmic reticulum exit site"/>
    <property type="evidence" value="ECO:0007669"/>
    <property type="project" value="TreeGrafter"/>
</dbReference>
<dbReference type="SUPFAM" id="SSF81811">
    <property type="entry name" value="Helical domain of Sec23/24"/>
    <property type="match status" value="1"/>
</dbReference>
<evidence type="ECO:0000256" key="4">
    <source>
        <dbReference type="ARBA" id="ARBA00008334"/>
    </source>
</evidence>
<dbReference type="GO" id="GO:0090110">
    <property type="term" value="P:COPII-coated vesicle cargo loading"/>
    <property type="evidence" value="ECO:0007669"/>
    <property type="project" value="TreeGrafter"/>
</dbReference>
<proteinExistence type="inferred from homology"/>
<evidence type="ECO:0000256" key="6">
    <source>
        <dbReference type="ARBA" id="ARBA00022490"/>
    </source>
</evidence>
<dbReference type="InterPro" id="IPR012990">
    <property type="entry name" value="Beta-sandwich_Sec23_24"/>
</dbReference>
<comment type="similarity">
    <text evidence="4">Belongs to the SEC23/SEC24 family. SEC24 subfamily.</text>
</comment>
<dbReference type="SUPFAM" id="SSF82919">
    <property type="entry name" value="Zn-finger domain of Sec23/24"/>
    <property type="match status" value="1"/>
</dbReference>
<evidence type="ECO:0000256" key="10">
    <source>
        <dbReference type="ARBA" id="ARBA00023034"/>
    </source>
</evidence>
<dbReference type="Pfam" id="PF00626">
    <property type="entry name" value="Gelsolin"/>
    <property type="match status" value="1"/>
</dbReference>
<comment type="subcellular location">
    <subcellularLocation>
        <location evidence="2">Cytoplasm</location>
    </subcellularLocation>
    <subcellularLocation>
        <location evidence="3">Endoplasmic reticulum membrane</location>
    </subcellularLocation>
    <subcellularLocation>
        <location evidence="1">Golgi apparatus membrane</location>
    </subcellularLocation>
</comment>
<feature type="domain" description="Sec23/Sec24 trunk" evidence="15">
    <location>
        <begin position="211"/>
        <end position="443"/>
    </location>
</feature>
<accession>A0A1X2I7U6</accession>
<dbReference type="Pfam" id="PF08033">
    <property type="entry name" value="Sec23_BS"/>
    <property type="match status" value="1"/>
</dbReference>
<dbReference type="Gene3D" id="1.20.120.730">
    <property type="entry name" value="Sec23/Sec24 helical domain"/>
    <property type="match status" value="1"/>
</dbReference>
<evidence type="ECO:0000259" key="15">
    <source>
        <dbReference type="Pfam" id="PF04811"/>
    </source>
</evidence>
<dbReference type="InterPro" id="IPR036465">
    <property type="entry name" value="vWFA_dom_sf"/>
</dbReference>
<name>A0A1X2I7U6_9FUNG</name>
<dbReference type="AlphaFoldDB" id="A0A1X2I7U6"/>
<dbReference type="GO" id="GO:0008270">
    <property type="term" value="F:zinc ion binding"/>
    <property type="evidence" value="ECO:0007669"/>
    <property type="project" value="InterPro"/>
</dbReference>
<feature type="domain" description="Sec23/Sec24 helical" evidence="16">
    <location>
        <begin position="546"/>
        <end position="648"/>
    </location>
</feature>
<keyword evidence="19" id="KW-1185">Reference proteome</keyword>
<keyword evidence="8" id="KW-0931">ER-Golgi transport</keyword>
<dbReference type="InterPro" id="IPR006895">
    <property type="entry name" value="Znf_Sec23_Sec24"/>
</dbReference>
<evidence type="ECO:0000313" key="19">
    <source>
        <dbReference type="Proteomes" id="UP000193560"/>
    </source>
</evidence>
<evidence type="ECO:0000256" key="5">
    <source>
        <dbReference type="ARBA" id="ARBA00022448"/>
    </source>
</evidence>
<dbReference type="InterPro" id="IPR029006">
    <property type="entry name" value="ADF-H/Gelsolin-like_dom_sf"/>
</dbReference>
<dbReference type="GO" id="GO:0006886">
    <property type="term" value="P:intracellular protein transport"/>
    <property type="evidence" value="ECO:0007669"/>
    <property type="project" value="InterPro"/>
</dbReference>
<evidence type="ECO:0000313" key="18">
    <source>
        <dbReference type="EMBL" id="ORZ11124.1"/>
    </source>
</evidence>
<dbReference type="GO" id="GO:0000139">
    <property type="term" value="C:Golgi membrane"/>
    <property type="evidence" value="ECO:0007669"/>
    <property type="project" value="UniProtKB-SubCell"/>
</dbReference>
<dbReference type="SUPFAM" id="SSF53300">
    <property type="entry name" value="vWA-like"/>
    <property type="match status" value="1"/>
</dbReference>
<evidence type="ECO:0000256" key="9">
    <source>
        <dbReference type="ARBA" id="ARBA00022927"/>
    </source>
</evidence>
<dbReference type="InterPro" id="IPR007123">
    <property type="entry name" value="Gelsolin-like_dom"/>
</dbReference>